<evidence type="ECO:0000313" key="2">
    <source>
        <dbReference type="EMBL" id="GAI56647.1"/>
    </source>
</evidence>
<feature type="domain" description="PET" evidence="1">
    <location>
        <begin position="1"/>
        <end position="52"/>
    </location>
</feature>
<name>X1PK51_9ZZZZ</name>
<gene>
    <name evidence="2" type="ORF">S06H3_60377</name>
</gene>
<accession>X1PK51</accession>
<reference evidence="2" key="1">
    <citation type="journal article" date="2014" name="Front. Microbiol.">
        <title>High frequency of phylogenetically diverse reductive dehalogenase-homologous genes in deep subseafloor sedimentary metagenomes.</title>
        <authorList>
            <person name="Kawai M."/>
            <person name="Futagami T."/>
            <person name="Toyoda A."/>
            <person name="Takaki Y."/>
            <person name="Nishi S."/>
            <person name="Hori S."/>
            <person name="Arai W."/>
            <person name="Tsubouchi T."/>
            <person name="Morono Y."/>
            <person name="Uchiyama I."/>
            <person name="Ito T."/>
            <person name="Fujiyama A."/>
            <person name="Inagaki F."/>
            <person name="Takami H."/>
        </authorList>
    </citation>
    <scope>NUCLEOTIDE SEQUENCE</scope>
    <source>
        <strain evidence="2">Expedition CK06-06</strain>
    </source>
</reference>
<comment type="caution">
    <text evidence="2">The sequence shown here is derived from an EMBL/GenBank/DDBJ whole genome shotgun (WGS) entry which is preliminary data.</text>
</comment>
<dbReference type="PROSITE" id="PS51303">
    <property type="entry name" value="PET"/>
    <property type="match status" value="1"/>
</dbReference>
<evidence type="ECO:0000259" key="1">
    <source>
        <dbReference type="PROSITE" id="PS51303"/>
    </source>
</evidence>
<proteinExistence type="predicted"/>
<sequence length="52" mass="6256">AEIEFYRYTIGEELKNIPPQDFGYGLCRHILLKDLKPIENFIKLYKEKKKIV</sequence>
<organism evidence="2">
    <name type="scientific">marine sediment metagenome</name>
    <dbReference type="NCBI Taxonomy" id="412755"/>
    <lineage>
        <taxon>unclassified sequences</taxon>
        <taxon>metagenomes</taxon>
        <taxon>ecological metagenomes</taxon>
    </lineage>
</organism>
<dbReference type="AlphaFoldDB" id="X1PK51"/>
<protein>
    <recommendedName>
        <fullName evidence="1">PET domain-containing protein</fullName>
    </recommendedName>
</protein>
<feature type="non-terminal residue" evidence="2">
    <location>
        <position position="1"/>
    </location>
</feature>
<dbReference type="InterPro" id="IPR010442">
    <property type="entry name" value="PET_domain"/>
</dbReference>
<dbReference type="GO" id="GO:0008270">
    <property type="term" value="F:zinc ion binding"/>
    <property type="evidence" value="ECO:0007669"/>
    <property type="project" value="InterPro"/>
</dbReference>
<dbReference type="EMBL" id="BARV01039379">
    <property type="protein sequence ID" value="GAI56647.1"/>
    <property type="molecule type" value="Genomic_DNA"/>
</dbReference>